<dbReference type="SUPFAM" id="SSF56801">
    <property type="entry name" value="Acetyl-CoA synthetase-like"/>
    <property type="match status" value="1"/>
</dbReference>
<protein>
    <recommendedName>
        <fullName evidence="4">Acyl-CoA synthetase</fullName>
    </recommendedName>
</protein>
<dbReference type="Pfam" id="PF00501">
    <property type="entry name" value="AMP-binding"/>
    <property type="match status" value="1"/>
</dbReference>
<feature type="domain" description="AMP-dependent synthetase/ligase" evidence="5">
    <location>
        <begin position="13"/>
        <end position="442"/>
    </location>
</feature>
<dbReference type="Pfam" id="PF23562">
    <property type="entry name" value="AMP-binding_C_3"/>
    <property type="match status" value="1"/>
</dbReference>
<dbReference type="CDD" id="cd05907">
    <property type="entry name" value="VL_LC_FACS_like"/>
    <property type="match status" value="1"/>
</dbReference>
<proteinExistence type="predicted"/>
<comment type="caution">
    <text evidence="6">The sequence shown here is derived from an EMBL/GenBank/DDBJ whole genome shotgun (WGS) entry which is preliminary data.</text>
</comment>
<dbReference type="GO" id="GO:0016020">
    <property type="term" value="C:membrane"/>
    <property type="evidence" value="ECO:0007669"/>
    <property type="project" value="TreeGrafter"/>
</dbReference>
<keyword evidence="2" id="KW-0276">Fatty acid metabolism</keyword>
<gene>
    <name evidence="6" type="ORF">J0M35_09170</name>
</gene>
<organism evidence="6 7">
    <name type="scientific">Candidatus Obscuribacter phosphatis</name>
    <dbReference type="NCBI Taxonomy" id="1906157"/>
    <lineage>
        <taxon>Bacteria</taxon>
        <taxon>Bacillati</taxon>
        <taxon>Candidatus Melainabacteria</taxon>
        <taxon>Candidatus Obscuribacterales</taxon>
        <taxon>Candidatus Obscuribacteraceae</taxon>
        <taxon>Candidatus Obscuribacter</taxon>
    </lineage>
</organism>
<dbReference type="InterPro" id="IPR020845">
    <property type="entry name" value="AMP-binding_CS"/>
</dbReference>
<evidence type="ECO:0000256" key="2">
    <source>
        <dbReference type="ARBA" id="ARBA00022832"/>
    </source>
</evidence>
<accession>A0A8J7TLD8</accession>
<sequence>MVVSAKTIVEAFWSQVRDKAERPAIMHKIKGEYTPVIWREHGLTTELAMAGLARNGITRGAHAAILSHPSPRWTWADMAILSLGAVTVPIYPTLAVPEVEFLIKHSDAQAIFVEDLVQLKKVLDGKPAEKLKFAVLMNGQAPPSTATLKIMTWEDLLKDGEIHLLTAREELAKQREEVSPDDLASIVYTSGTTGIPKGVMIHHRNIIAVCKAVGERLDFKEQDLVLSFLPLSHVYERVGGQFVSIFFGVTMAYAEAIETVPRNMVETHPTIINGVPRFYEKAYQRIQFESKKLPRPQQILINWAFSLGKEIQTKVAGSEGNGSVERREHTTNSLLKQLKAAELRAADRLVFSKIRRRFGGRLRMLVSGAAPLPGEVQRFFDTIGLTIVEGYGLTETCAPVACNTPLSNRPGTVGKPLVGVEVRIAGDGELLVKGDTVFSGYYKNDEATADAFENGWFKTGDIAEIDKDGFISIRDRKKDIIITAGGKHVAPQYIENLFKGDPLISHCLVYGDRRKFITCLFTLNMDNLKVFADKNKISYTDLEELTEHPLVISAVQQSVDRKNEGLANFEKIKRFSLLKKDFSIEENELTPTFKVKRKLVTEKYKEVLDGLYPREDLEIQ</sequence>
<dbReference type="PROSITE" id="PS00455">
    <property type="entry name" value="AMP_BINDING"/>
    <property type="match status" value="1"/>
</dbReference>
<dbReference type="Gene3D" id="3.40.50.12780">
    <property type="entry name" value="N-terminal domain of ligase-like"/>
    <property type="match status" value="2"/>
</dbReference>
<evidence type="ECO:0000256" key="4">
    <source>
        <dbReference type="ARBA" id="ARBA00032875"/>
    </source>
</evidence>
<reference evidence="6" key="1">
    <citation type="submission" date="2021-02" db="EMBL/GenBank/DDBJ databases">
        <title>Genome-Resolved Metagenomics of a Microbial Community Performing Photosynthetic Biological Nutrient Removal.</title>
        <authorList>
            <person name="Mcdaniel E.A."/>
        </authorList>
    </citation>
    <scope>NUCLEOTIDE SEQUENCE</scope>
    <source>
        <strain evidence="6">UWPOB_OBS1</strain>
    </source>
</reference>
<dbReference type="PANTHER" id="PTHR43272:SF32">
    <property type="entry name" value="AMP-DEPENDENT SYNTHETASE_LIGASE DOMAIN-CONTAINING PROTEIN"/>
    <property type="match status" value="1"/>
</dbReference>
<evidence type="ECO:0000256" key="3">
    <source>
        <dbReference type="ARBA" id="ARBA00023098"/>
    </source>
</evidence>
<dbReference type="Proteomes" id="UP000664277">
    <property type="component" value="Unassembled WGS sequence"/>
</dbReference>
<evidence type="ECO:0000313" key="7">
    <source>
        <dbReference type="Proteomes" id="UP000664277"/>
    </source>
</evidence>
<dbReference type="InterPro" id="IPR042099">
    <property type="entry name" value="ANL_N_sf"/>
</dbReference>
<keyword evidence="1 6" id="KW-0436">Ligase</keyword>
<keyword evidence="3" id="KW-0443">Lipid metabolism</keyword>
<evidence type="ECO:0000256" key="1">
    <source>
        <dbReference type="ARBA" id="ARBA00022598"/>
    </source>
</evidence>
<dbReference type="EMBL" id="JAFLCK010000011">
    <property type="protein sequence ID" value="MBN8660519.1"/>
    <property type="molecule type" value="Genomic_DNA"/>
</dbReference>
<evidence type="ECO:0000313" key="6">
    <source>
        <dbReference type="EMBL" id="MBN8660519.1"/>
    </source>
</evidence>
<dbReference type="PANTHER" id="PTHR43272">
    <property type="entry name" value="LONG-CHAIN-FATTY-ACID--COA LIGASE"/>
    <property type="match status" value="1"/>
</dbReference>
<dbReference type="GO" id="GO:0004467">
    <property type="term" value="F:long-chain fatty acid-CoA ligase activity"/>
    <property type="evidence" value="ECO:0007669"/>
    <property type="project" value="TreeGrafter"/>
</dbReference>
<name>A0A8J7TLD8_9BACT</name>
<dbReference type="AlphaFoldDB" id="A0A8J7TLD8"/>
<dbReference type="InterPro" id="IPR000873">
    <property type="entry name" value="AMP-dep_synth/lig_dom"/>
</dbReference>
<evidence type="ECO:0000259" key="5">
    <source>
        <dbReference type="Pfam" id="PF00501"/>
    </source>
</evidence>